<keyword evidence="3" id="KW-0413">Isomerase</keyword>
<evidence type="ECO:0000256" key="2">
    <source>
        <dbReference type="ARBA" id="ARBA00023140"/>
    </source>
</evidence>
<dbReference type="InterPro" id="IPR051053">
    <property type="entry name" value="ECH/Chromodomain_protein"/>
</dbReference>
<name>A0ABT0IZC2_9MICO</name>
<evidence type="ECO:0000256" key="1">
    <source>
        <dbReference type="ARBA" id="ARBA00004275"/>
    </source>
</evidence>
<keyword evidence="5" id="KW-1185">Reference proteome</keyword>
<protein>
    <submittedName>
        <fullName evidence="4">Enoyl-CoA hydratase</fullName>
    </submittedName>
</protein>
<evidence type="ECO:0000256" key="3">
    <source>
        <dbReference type="ARBA" id="ARBA00023235"/>
    </source>
</evidence>
<comment type="caution">
    <text evidence="4">The sequence shown here is derived from an EMBL/GenBank/DDBJ whole genome shotgun (WGS) entry which is preliminary data.</text>
</comment>
<gene>
    <name evidence="4" type="ORF">M1843_02005</name>
</gene>
<dbReference type="PANTHER" id="PTHR43684">
    <property type="match status" value="1"/>
</dbReference>
<dbReference type="InterPro" id="IPR001753">
    <property type="entry name" value="Enoyl-CoA_hydra/iso"/>
</dbReference>
<dbReference type="InterPro" id="IPR029045">
    <property type="entry name" value="ClpP/crotonase-like_dom_sf"/>
</dbReference>
<dbReference type="Pfam" id="PF00378">
    <property type="entry name" value="ECH_1"/>
    <property type="match status" value="1"/>
</dbReference>
<dbReference type="Proteomes" id="UP001651050">
    <property type="component" value="Unassembled WGS sequence"/>
</dbReference>
<dbReference type="SUPFAM" id="SSF52096">
    <property type="entry name" value="ClpP/crotonase"/>
    <property type="match status" value="1"/>
</dbReference>
<dbReference type="EMBL" id="JALQCY010000001">
    <property type="protein sequence ID" value="MCK9792519.1"/>
    <property type="molecule type" value="Genomic_DNA"/>
</dbReference>
<organism evidence="4 5">
    <name type="scientific">Isoptericola peretonis</name>
    <dbReference type="NCBI Taxonomy" id="2918523"/>
    <lineage>
        <taxon>Bacteria</taxon>
        <taxon>Bacillati</taxon>
        <taxon>Actinomycetota</taxon>
        <taxon>Actinomycetes</taxon>
        <taxon>Micrococcales</taxon>
        <taxon>Promicromonosporaceae</taxon>
        <taxon>Isoptericola</taxon>
    </lineage>
</organism>
<evidence type="ECO:0000313" key="5">
    <source>
        <dbReference type="Proteomes" id="UP001651050"/>
    </source>
</evidence>
<keyword evidence="2" id="KW-0576">Peroxisome</keyword>
<accession>A0ABT0IZC2</accession>
<evidence type="ECO:0000313" key="4">
    <source>
        <dbReference type="EMBL" id="MCK9792519.1"/>
    </source>
</evidence>
<sequence length="250" mass="25666">MIDDVLTSVAEGVASVTLNRPAKKNSITRSMYTALADALDAAEADADVRAVVLQGDESVFCAGNDIGDFVGRPQAGPDDPGFRFLRTIARFPKPLVAGVCGPAVGVGATMLLHCDLVYAGEGATLVFPFVDLGLVPEAGSSLLLPQAVGHQRAAAALMLGEPVPAAAALGAGLVNRVLPDTEVLGYARAQAGRLAAKPAAALVETKRLLRSGTQAALLDRIEDEGAVFTRLLGEPAAQAALRAFLARSDA</sequence>
<dbReference type="Gene3D" id="3.90.226.10">
    <property type="entry name" value="2-enoyl-CoA Hydratase, Chain A, domain 1"/>
    <property type="match status" value="1"/>
</dbReference>
<dbReference type="PANTHER" id="PTHR43684:SF1">
    <property type="entry name" value="ENOYL-COA DELTA ISOMERASE 2"/>
    <property type="match status" value="1"/>
</dbReference>
<comment type="subcellular location">
    <subcellularLocation>
        <location evidence="1">Peroxisome</location>
    </subcellularLocation>
</comment>
<dbReference type="RefSeq" id="WP_416342393.1">
    <property type="nucleotide sequence ID" value="NZ_JALQCY010000001.1"/>
</dbReference>
<reference evidence="4 5" key="1">
    <citation type="submission" date="2022-02" db="EMBL/GenBank/DDBJ databases">
        <title>The car tank lid bacteriome: a reservoir of bacteria with potential in bioremediation of fuel.</title>
        <authorList>
            <person name="Vidal-Verdu A."/>
            <person name="Gomez-Martinez D."/>
            <person name="Latorre-Perez A."/>
            <person name="Pereto J."/>
            <person name="Porcar M."/>
        </authorList>
    </citation>
    <scope>NUCLEOTIDE SEQUENCE [LARGE SCALE GENOMIC DNA]</scope>
    <source>
        <strain evidence="4 5">4D.3</strain>
    </source>
</reference>
<proteinExistence type="predicted"/>
<dbReference type="CDD" id="cd06558">
    <property type="entry name" value="crotonase-like"/>
    <property type="match status" value="1"/>
</dbReference>